<gene>
    <name evidence="1" type="ORF">JET14_09605</name>
</gene>
<dbReference type="EMBL" id="CP066786">
    <property type="protein sequence ID" value="QQM32362.1"/>
    <property type="molecule type" value="Genomic_DNA"/>
</dbReference>
<evidence type="ECO:0000313" key="1">
    <source>
        <dbReference type="EMBL" id="QQM32362.1"/>
    </source>
</evidence>
<dbReference type="Proteomes" id="UP000596083">
    <property type="component" value="Chromosome"/>
</dbReference>
<proteinExistence type="predicted"/>
<name>A0A7T7HNE0_9HYPH</name>
<organism evidence="1 2">
    <name type="scientific">Martelella lutilitoris</name>
    <dbReference type="NCBI Taxonomy" id="2583532"/>
    <lineage>
        <taxon>Bacteria</taxon>
        <taxon>Pseudomonadati</taxon>
        <taxon>Pseudomonadota</taxon>
        <taxon>Alphaproteobacteria</taxon>
        <taxon>Hyphomicrobiales</taxon>
        <taxon>Aurantimonadaceae</taxon>
        <taxon>Martelella</taxon>
    </lineage>
</organism>
<dbReference type="Pfam" id="PF07275">
    <property type="entry name" value="ArdA"/>
    <property type="match status" value="1"/>
</dbReference>
<dbReference type="InterPro" id="IPR041893">
    <property type="entry name" value="ArdA_dom3"/>
</dbReference>
<protein>
    <submittedName>
        <fullName evidence="1">Antirestriction protein ArdA</fullName>
    </submittedName>
</protein>
<dbReference type="Gene3D" id="1.10.10.1190">
    <property type="entry name" value="Antirestriction protein ArdA, domain 3"/>
    <property type="match status" value="1"/>
</dbReference>
<dbReference type="AlphaFoldDB" id="A0A7T7HNE0"/>
<dbReference type="InterPro" id="IPR009899">
    <property type="entry name" value="ArdA"/>
</dbReference>
<dbReference type="RefSeq" id="WP_200337810.1">
    <property type="nucleotide sequence ID" value="NZ_CP066786.1"/>
</dbReference>
<sequence>MNTVSLGMGAESVYFAQPYNIDAVGFYFTDLADYQDKAAKAVDRFGFPVEEFELQYIDGDYAELFNALSVSQASLADWFELVDEIDDVDDRYVIACHLAGLGVAVGEIAGQWDDYWLYRDSAADYAAELVADCYELPQQLEYYIDYERMGRDMVLNGDIVEIERELILIGG</sequence>
<reference evidence="1 2" key="1">
    <citation type="submission" date="2020-12" db="EMBL/GenBank/DDBJ databases">
        <authorList>
            <person name="Zheng R.K."/>
            <person name="Sun C.M."/>
        </authorList>
    </citation>
    <scope>NUCLEOTIDE SEQUENCE [LARGE SCALE GENOMIC DNA]</scope>
    <source>
        <strain evidence="1 2">ZRK001</strain>
    </source>
</reference>
<evidence type="ECO:0000313" key="2">
    <source>
        <dbReference type="Proteomes" id="UP000596083"/>
    </source>
</evidence>
<accession>A0A7T7HNE0</accession>
<dbReference type="KEGG" id="mlut:JET14_09605"/>